<evidence type="ECO:0000313" key="2">
    <source>
        <dbReference type="EMBL" id="RRT71300.1"/>
    </source>
</evidence>
<gene>
    <name evidence="2" type="ORF">B296_00020467</name>
</gene>
<feature type="region of interest" description="Disordered" evidence="1">
    <location>
        <begin position="1"/>
        <end position="45"/>
    </location>
</feature>
<comment type="caution">
    <text evidence="2">The sequence shown here is derived from an EMBL/GenBank/DDBJ whole genome shotgun (WGS) entry which is preliminary data.</text>
</comment>
<dbReference type="Proteomes" id="UP000287651">
    <property type="component" value="Unassembled WGS sequence"/>
</dbReference>
<name>A0A427A4Y0_ENSVE</name>
<reference evidence="2 3" key="1">
    <citation type="journal article" date="2014" name="Agronomy (Basel)">
        <title>A Draft Genome Sequence for Ensete ventricosum, the Drought-Tolerant Tree Against Hunger.</title>
        <authorList>
            <person name="Harrison J."/>
            <person name="Moore K.A."/>
            <person name="Paszkiewicz K."/>
            <person name="Jones T."/>
            <person name="Grant M."/>
            <person name="Ambacheew D."/>
            <person name="Muzemil S."/>
            <person name="Studholme D.J."/>
        </authorList>
    </citation>
    <scope>NUCLEOTIDE SEQUENCE [LARGE SCALE GENOMIC DNA]</scope>
</reference>
<feature type="compositionally biased region" description="Basic and acidic residues" evidence="1">
    <location>
        <begin position="97"/>
        <end position="112"/>
    </location>
</feature>
<feature type="region of interest" description="Disordered" evidence="1">
    <location>
        <begin position="68"/>
        <end position="120"/>
    </location>
</feature>
<organism evidence="2 3">
    <name type="scientific">Ensete ventricosum</name>
    <name type="common">Abyssinian banana</name>
    <name type="synonym">Musa ensete</name>
    <dbReference type="NCBI Taxonomy" id="4639"/>
    <lineage>
        <taxon>Eukaryota</taxon>
        <taxon>Viridiplantae</taxon>
        <taxon>Streptophyta</taxon>
        <taxon>Embryophyta</taxon>
        <taxon>Tracheophyta</taxon>
        <taxon>Spermatophyta</taxon>
        <taxon>Magnoliopsida</taxon>
        <taxon>Liliopsida</taxon>
        <taxon>Zingiberales</taxon>
        <taxon>Musaceae</taxon>
        <taxon>Ensete</taxon>
    </lineage>
</organism>
<protein>
    <submittedName>
        <fullName evidence="2">Uncharacterized protein</fullName>
    </submittedName>
</protein>
<evidence type="ECO:0000313" key="3">
    <source>
        <dbReference type="Proteomes" id="UP000287651"/>
    </source>
</evidence>
<dbReference type="AlphaFoldDB" id="A0A427A4Y0"/>
<accession>A0A427A4Y0</accession>
<proteinExistence type="predicted"/>
<sequence>MAWEAAGSKGIAMLAADESRVRKQRLASDEEEVEGSGRSDDRGLGNCDCDPFFARASSWVAATIYDGVEEEDSRDGSGKGAATRLGAGGEEGNNVHMTREETLATPKDHERLAAATGDGH</sequence>
<dbReference type="EMBL" id="AMZH03003748">
    <property type="protein sequence ID" value="RRT71300.1"/>
    <property type="molecule type" value="Genomic_DNA"/>
</dbReference>
<evidence type="ECO:0000256" key="1">
    <source>
        <dbReference type="SAM" id="MobiDB-lite"/>
    </source>
</evidence>